<evidence type="ECO:0000313" key="1">
    <source>
        <dbReference type="EMBL" id="XDQ53717.1"/>
    </source>
</evidence>
<proteinExistence type="predicted"/>
<accession>A0AB39REY7</accession>
<name>A0AB39REY7_9ACTN</name>
<dbReference type="AlphaFoldDB" id="A0AB39REY7"/>
<organism evidence="1">
    <name type="scientific">Streptomyces sp. R41</name>
    <dbReference type="NCBI Taxonomy" id="3238632"/>
    <lineage>
        <taxon>Bacteria</taxon>
        <taxon>Bacillati</taxon>
        <taxon>Actinomycetota</taxon>
        <taxon>Actinomycetes</taxon>
        <taxon>Kitasatosporales</taxon>
        <taxon>Streptomycetaceae</taxon>
        <taxon>Streptomyces</taxon>
    </lineage>
</organism>
<dbReference type="RefSeq" id="WP_369246960.1">
    <property type="nucleotide sequence ID" value="NZ_CP163443.1"/>
</dbReference>
<dbReference type="EMBL" id="CP163443">
    <property type="protein sequence ID" value="XDQ53717.1"/>
    <property type="molecule type" value="Genomic_DNA"/>
</dbReference>
<protein>
    <submittedName>
        <fullName evidence="1">Uncharacterized protein</fullName>
    </submittedName>
</protein>
<gene>
    <name evidence="1" type="ORF">AB5J53_19640</name>
</gene>
<reference evidence="1" key="1">
    <citation type="submission" date="2024-07" db="EMBL/GenBank/DDBJ databases">
        <authorList>
            <person name="Yu S.T."/>
        </authorList>
    </citation>
    <scope>NUCLEOTIDE SEQUENCE</scope>
    <source>
        <strain evidence="1">R41</strain>
    </source>
</reference>
<sequence>MTTAPHIVVADSATDPDADIWFAEPEGFTPIPLDALLTPPGSPAADNLRAVLAPFLDAAPDEKARQQVIAQLAQGKLLLGALCEVGTVHCSIGLHRDDIDETGGSNGQPLLSLFTLSWRGTELAPRSVTAARAVTSAEGHTGIEYLELPCGPATLSETVLIPQAGRGLPQTPLLQIHAHLPHPDCKRLVVLTLSTTAGACRQQYRAILRHIAELVSFDNPLEPETSVAG</sequence>